<evidence type="ECO:0000313" key="5">
    <source>
        <dbReference type="Proteomes" id="UP000058020"/>
    </source>
</evidence>
<feature type="domain" description="Glycosyl transferase family 1" evidence="2">
    <location>
        <begin position="166"/>
        <end position="323"/>
    </location>
</feature>
<keyword evidence="1 4" id="KW-0808">Transferase</keyword>
<dbReference type="Pfam" id="PF00534">
    <property type="entry name" value="Glycos_transf_1"/>
    <property type="match status" value="1"/>
</dbReference>
<dbReference type="PANTHER" id="PTHR46401:SF2">
    <property type="entry name" value="GLYCOSYLTRANSFERASE WBBK-RELATED"/>
    <property type="match status" value="1"/>
</dbReference>
<dbReference type="OrthoDB" id="9802524at2"/>
<dbReference type="RefSeq" id="WP_053951134.1">
    <property type="nucleotide sequence ID" value="NZ_CP010552.1"/>
</dbReference>
<dbReference type="PANTHER" id="PTHR46401">
    <property type="entry name" value="GLYCOSYLTRANSFERASE WBBK-RELATED"/>
    <property type="match status" value="1"/>
</dbReference>
<dbReference type="Gene3D" id="3.40.50.2000">
    <property type="entry name" value="Glycogen Phosphorylase B"/>
    <property type="match status" value="2"/>
</dbReference>
<dbReference type="KEGG" id="tho:SP60_02475"/>
<gene>
    <name evidence="4" type="ORF">SP60_02475</name>
</gene>
<dbReference type="GO" id="GO:0009103">
    <property type="term" value="P:lipopolysaccharide biosynthetic process"/>
    <property type="evidence" value="ECO:0007669"/>
    <property type="project" value="TreeGrafter"/>
</dbReference>
<reference evidence="4 5" key="1">
    <citation type="journal article" date="2015" name="Genome Announc.">
        <title>Genome Sequence of 'Candidatus Thioglobus autotrophica' Strain EF1, a Chemoautotroph from the SUP05 Clade of Marine Gammaproteobacteria.</title>
        <authorList>
            <person name="Shah V."/>
            <person name="Morris R.M."/>
        </authorList>
    </citation>
    <scope>NUCLEOTIDE SEQUENCE [LARGE SCALE GENOMIC DNA]</scope>
    <source>
        <strain evidence="4 5">EF1</strain>
    </source>
</reference>
<dbReference type="GO" id="GO:0016757">
    <property type="term" value="F:glycosyltransferase activity"/>
    <property type="evidence" value="ECO:0007669"/>
    <property type="project" value="InterPro"/>
</dbReference>
<name>A0A0M5LHE6_9GAMM</name>
<proteinExistence type="predicted"/>
<dbReference type="AlphaFoldDB" id="A0A0M5LHE6"/>
<feature type="domain" description="Glycosyltransferase subfamily 4-like N-terminal" evidence="3">
    <location>
        <begin position="90"/>
        <end position="154"/>
    </location>
</feature>
<accession>A0A0M5LHE6</accession>
<dbReference type="SUPFAM" id="SSF53756">
    <property type="entry name" value="UDP-Glycosyltransferase/glycogen phosphorylase"/>
    <property type="match status" value="1"/>
</dbReference>
<sequence length="352" mass="41094">MKKTVNTIFFVRANKTKHGGAENYLHRLSELLTKKNINHEIINSIFPKFLPSWLRVILFNLQVCLFRDSKFYFSLERITCPDIYRAGDGVHKVFLKTQNKSRLNLLHPIYLFIEKQCFSNAKRIIANSKMIKKEIVDIYAIDPNKIDVIYNGINYKDMDSIQAFRKLSKEFKINKNQHFLLYVGSGFKRKGVEEFLQIVHNLKHLDLMAFVIGKEKNMRHYYALSKQLGIEDKIIFTGARDDVDDFYSISDIFILPTHYEPFSNVILEAMSFGNVVFTTKQNGASEVLSKNRIMETSNDFSIVKSIEKLFLDPELLEKEKNNNIRKSKEFSVDKNLSKTLKVINKVYLEGEF</sequence>
<evidence type="ECO:0000259" key="3">
    <source>
        <dbReference type="Pfam" id="PF13439"/>
    </source>
</evidence>
<dbReference type="InterPro" id="IPR001296">
    <property type="entry name" value="Glyco_trans_1"/>
</dbReference>
<evidence type="ECO:0000256" key="1">
    <source>
        <dbReference type="ARBA" id="ARBA00022679"/>
    </source>
</evidence>
<protein>
    <submittedName>
        <fullName evidence="4">Glycosyl transferase</fullName>
    </submittedName>
</protein>
<evidence type="ECO:0000313" key="4">
    <source>
        <dbReference type="EMBL" id="ALE52198.1"/>
    </source>
</evidence>
<dbReference type="EMBL" id="CP010552">
    <property type="protein sequence ID" value="ALE52198.1"/>
    <property type="molecule type" value="Genomic_DNA"/>
</dbReference>
<dbReference type="Pfam" id="PF13439">
    <property type="entry name" value="Glyco_transf_4"/>
    <property type="match status" value="1"/>
</dbReference>
<dbReference type="InterPro" id="IPR028098">
    <property type="entry name" value="Glyco_trans_4-like_N"/>
</dbReference>
<dbReference type="PATRIC" id="fig|1705394.5.peg.502"/>
<dbReference type="STRING" id="1705394.SP60_02475"/>
<keyword evidence="5" id="KW-1185">Reference proteome</keyword>
<dbReference type="Proteomes" id="UP000058020">
    <property type="component" value="Chromosome"/>
</dbReference>
<dbReference type="CDD" id="cd03801">
    <property type="entry name" value="GT4_PimA-like"/>
    <property type="match status" value="1"/>
</dbReference>
<evidence type="ECO:0000259" key="2">
    <source>
        <dbReference type="Pfam" id="PF00534"/>
    </source>
</evidence>
<organism evidence="4 5">
    <name type="scientific">Candidatus Thioglobus autotrophicus</name>
    <dbReference type="NCBI Taxonomy" id="1705394"/>
    <lineage>
        <taxon>Bacteria</taxon>
        <taxon>Pseudomonadati</taxon>
        <taxon>Pseudomonadota</taxon>
        <taxon>Gammaproteobacteria</taxon>
        <taxon>Candidatus Pseudothioglobaceae</taxon>
        <taxon>Candidatus Thioglobus</taxon>
    </lineage>
</organism>